<dbReference type="Pfam" id="PF12043">
    <property type="entry name" value="DUF3527"/>
    <property type="match status" value="1"/>
</dbReference>
<dbReference type="PANTHER" id="PTHR31390">
    <property type="entry name" value="EXPRESSED PROTEIN"/>
    <property type="match status" value="1"/>
</dbReference>
<feature type="region of interest" description="Disordered" evidence="1">
    <location>
        <begin position="217"/>
        <end position="251"/>
    </location>
</feature>
<dbReference type="AlphaFoldDB" id="A0A6A2ZEF9"/>
<dbReference type="PANTHER" id="PTHR31390:SF12">
    <property type="entry name" value="PUTATIVE (DUF3527)-RELATED"/>
    <property type="match status" value="1"/>
</dbReference>
<protein>
    <submittedName>
        <fullName evidence="2">UDP-glucosyl transferase 85A3, putative isoform 1</fullName>
    </submittedName>
</protein>
<feature type="region of interest" description="Disordered" evidence="1">
    <location>
        <begin position="483"/>
        <end position="507"/>
    </location>
</feature>
<feature type="compositionally biased region" description="Basic and acidic residues" evidence="1">
    <location>
        <begin position="1"/>
        <end position="20"/>
    </location>
</feature>
<feature type="region of interest" description="Disordered" evidence="1">
    <location>
        <begin position="429"/>
        <end position="459"/>
    </location>
</feature>
<proteinExistence type="predicted"/>
<organism evidence="2 3">
    <name type="scientific">Hibiscus syriacus</name>
    <name type="common">Rose of Sharon</name>
    <dbReference type="NCBI Taxonomy" id="106335"/>
    <lineage>
        <taxon>Eukaryota</taxon>
        <taxon>Viridiplantae</taxon>
        <taxon>Streptophyta</taxon>
        <taxon>Embryophyta</taxon>
        <taxon>Tracheophyta</taxon>
        <taxon>Spermatophyta</taxon>
        <taxon>Magnoliopsida</taxon>
        <taxon>eudicotyledons</taxon>
        <taxon>Gunneridae</taxon>
        <taxon>Pentapetalae</taxon>
        <taxon>rosids</taxon>
        <taxon>malvids</taxon>
        <taxon>Malvales</taxon>
        <taxon>Malvaceae</taxon>
        <taxon>Malvoideae</taxon>
        <taxon>Hibiscus</taxon>
    </lineage>
</organism>
<dbReference type="Proteomes" id="UP000436088">
    <property type="component" value="Unassembled WGS sequence"/>
</dbReference>
<comment type="caution">
    <text evidence="2">The sequence shown here is derived from an EMBL/GenBank/DDBJ whole genome shotgun (WGS) entry which is preliminary data.</text>
</comment>
<dbReference type="EMBL" id="VEPZ02001167">
    <property type="protein sequence ID" value="KAE8689749.1"/>
    <property type="molecule type" value="Genomic_DNA"/>
</dbReference>
<evidence type="ECO:0000313" key="3">
    <source>
        <dbReference type="Proteomes" id="UP000436088"/>
    </source>
</evidence>
<sequence>MQRTKTGKEKANLPHAELRLKNQGKSNVKNGITFPYGVLPGELGNKQIRSALVETKPPLKSKSTKEDELVRYMSNLPGYLQRVDSSDNPQEKALNVGVLDWARLEKWKHHRKHIPTKTGNDESSTIAILSSKTNTKSSAFSNVVPKVASAYIGKQHFSTCSSLAPSQKDGIPRGAKPSIPKVRHYQDIETASKSTLDQQTKTPKTYKSFNKINSDAILEGKRKESDQKITSEMGNMPSNMRNRGVSPLPKETACVCDDGARNRVEQRRETDINKDLDDKGTSDMEASSSKSRNHAVSPGSSKMLSAESHKPKNKEIDKSELDLNDECLPGEDKNVLLPIPRSCTFPSGVEMNPETDMMTRGLEPSSNASSGSVLSDNTKLEEEMAEMATERRRTNSPTRRFSFSLSRITRSFSFKESSAVPQLSSDYVSVRSGPVRPESSGFPDDANIEKLNGHHRTRSSPFRRVLDPLLKYKGLNSFQSIDTVQRSKGSSNSSAQRPLNTNESFQEEKLGPSTIKALLEVAMKNGLPLFRFVVTNGSNMLATTVKSPASSSKVRSDEKCVFSSVREIKKKSDSWINVTAENSCNYLVRESVLFCVEQRQADQALAKFTPSTELAAVVIKIPGESNLQQTDKEVEKTGSTESLATDGCTCNFMESPSFSSTTVILPGGVHGLPNKGMHSPLIDRWRYGGLCDCGGWDIGCKLHILSNQNRRCCKNSRMHQACLDRLELYPQGKTHKNMPMFSLVPHKKGIYAIEFSSSITALQAFFISVTVISCQKQSSDSPEFSNLPEGKVIKEKMLDGSFGVDNKPTIALGTLPAKYAPNPPHSPVGRV</sequence>
<feature type="region of interest" description="Disordered" evidence="1">
    <location>
        <begin position="1"/>
        <end position="26"/>
    </location>
</feature>
<feature type="compositionally biased region" description="Basic and acidic residues" evidence="1">
    <location>
        <begin position="307"/>
        <end position="321"/>
    </location>
</feature>
<accession>A0A6A2ZEF9</accession>
<feature type="compositionally biased region" description="Basic and acidic residues" evidence="1">
    <location>
        <begin position="218"/>
        <end position="229"/>
    </location>
</feature>
<gene>
    <name evidence="2" type="ORF">F3Y22_tig00110931pilonHSYRG00029</name>
</gene>
<feature type="compositionally biased region" description="Polar residues" evidence="1">
    <location>
        <begin position="364"/>
        <end position="377"/>
    </location>
</feature>
<feature type="compositionally biased region" description="Basic and acidic residues" evidence="1">
    <location>
        <begin position="265"/>
        <end position="282"/>
    </location>
</feature>
<name>A0A6A2ZEF9_HIBSY</name>
<evidence type="ECO:0000256" key="1">
    <source>
        <dbReference type="SAM" id="MobiDB-lite"/>
    </source>
</evidence>
<keyword evidence="2" id="KW-0808">Transferase</keyword>
<dbReference type="GO" id="GO:0016740">
    <property type="term" value="F:transferase activity"/>
    <property type="evidence" value="ECO:0007669"/>
    <property type="project" value="UniProtKB-KW"/>
</dbReference>
<keyword evidence="3" id="KW-1185">Reference proteome</keyword>
<reference evidence="2" key="1">
    <citation type="submission" date="2019-09" db="EMBL/GenBank/DDBJ databases">
        <title>Draft genome information of white flower Hibiscus syriacus.</title>
        <authorList>
            <person name="Kim Y.-M."/>
        </authorList>
    </citation>
    <scope>NUCLEOTIDE SEQUENCE [LARGE SCALE GENOMIC DNA]</scope>
    <source>
        <strain evidence="2">YM2019G1</strain>
    </source>
</reference>
<feature type="compositionally biased region" description="Polar residues" evidence="1">
    <location>
        <begin position="230"/>
        <end position="241"/>
    </location>
</feature>
<feature type="compositionally biased region" description="Polar residues" evidence="1">
    <location>
        <begin position="483"/>
        <end position="504"/>
    </location>
</feature>
<feature type="region of interest" description="Disordered" evidence="1">
    <location>
        <begin position="265"/>
        <end position="377"/>
    </location>
</feature>
<evidence type="ECO:0000313" key="2">
    <source>
        <dbReference type="EMBL" id="KAE8689749.1"/>
    </source>
</evidence>
<dbReference type="InterPro" id="IPR021916">
    <property type="entry name" value="DUF3527"/>
</dbReference>